<accession>A0A7K2IYF6</accession>
<dbReference type="Gene3D" id="3.30.9.10">
    <property type="entry name" value="D-Amino Acid Oxidase, subunit A, domain 2"/>
    <property type="match status" value="1"/>
</dbReference>
<comment type="caution">
    <text evidence="4">The sequence shown here is derived from an EMBL/GenBank/DDBJ whole genome shotgun (WGS) entry which is preliminary data.</text>
</comment>
<feature type="domain" description="FAD dependent oxidoreductase" evidence="3">
    <location>
        <begin position="4"/>
        <end position="340"/>
    </location>
</feature>
<protein>
    <submittedName>
        <fullName evidence="4">FAD-dependent oxidoreductase</fullName>
    </submittedName>
</protein>
<dbReference type="Proteomes" id="UP000467124">
    <property type="component" value="Unassembled WGS sequence"/>
</dbReference>
<evidence type="ECO:0000259" key="3">
    <source>
        <dbReference type="Pfam" id="PF01266"/>
    </source>
</evidence>
<dbReference type="RefSeq" id="WP_161111748.1">
    <property type="nucleotide sequence ID" value="NZ_WWHY01000001.1"/>
</dbReference>
<dbReference type="AlphaFoldDB" id="A0A7K2IYF6"/>
<dbReference type="Pfam" id="PF01266">
    <property type="entry name" value="DAO"/>
    <property type="match status" value="1"/>
</dbReference>
<name>A0A7K2IYF6_9ACTN</name>
<evidence type="ECO:0000313" key="4">
    <source>
        <dbReference type="EMBL" id="MYR34857.1"/>
    </source>
</evidence>
<proteinExistence type="predicted"/>
<evidence type="ECO:0000313" key="5">
    <source>
        <dbReference type="Proteomes" id="UP000467124"/>
    </source>
</evidence>
<dbReference type="EMBL" id="WWHY01000001">
    <property type="protein sequence ID" value="MYR34857.1"/>
    <property type="molecule type" value="Genomic_DNA"/>
</dbReference>
<keyword evidence="1" id="KW-0560">Oxidoreductase</keyword>
<reference evidence="4 5" key="1">
    <citation type="journal article" date="2019" name="Nat. Commun.">
        <title>The antimicrobial potential of Streptomyces from insect microbiomes.</title>
        <authorList>
            <person name="Chevrette M.G."/>
            <person name="Carlson C.M."/>
            <person name="Ortega H.E."/>
            <person name="Thomas C."/>
            <person name="Ananiev G.E."/>
            <person name="Barns K.J."/>
            <person name="Book A.J."/>
            <person name="Cagnazzo J."/>
            <person name="Carlos C."/>
            <person name="Flanigan W."/>
            <person name="Grubbs K.J."/>
            <person name="Horn H.A."/>
            <person name="Hoffmann F.M."/>
            <person name="Klassen J.L."/>
            <person name="Knack J.J."/>
            <person name="Lewin G.R."/>
            <person name="McDonald B.R."/>
            <person name="Muller L."/>
            <person name="Melo W.G.P."/>
            <person name="Pinto-Tomas A.A."/>
            <person name="Schmitz A."/>
            <person name="Wendt-Pienkowski E."/>
            <person name="Wildman S."/>
            <person name="Zhao M."/>
            <person name="Zhang F."/>
            <person name="Bugni T.S."/>
            <person name="Andes D.R."/>
            <person name="Pupo M.T."/>
            <person name="Currie C.R."/>
        </authorList>
    </citation>
    <scope>NUCLEOTIDE SEQUENCE [LARGE SCALE GENOMIC DNA]</scope>
    <source>
        <strain evidence="4 5">SID5840</strain>
    </source>
</reference>
<dbReference type="SUPFAM" id="SSF51905">
    <property type="entry name" value="FAD/NAD(P)-binding domain"/>
    <property type="match status" value="1"/>
</dbReference>
<dbReference type="GO" id="GO:0005737">
    <property type="term" value="C:cytoplasm"/>
    <property type="evidence" value="ECO:0007669"/>
    <property type="project" value="TreeGrafter"/>
</dbReference>
<evidence type="ECO:0000256" key="1">
    <source>
        <dbReference type="ARBA" id="ARBA00023002"/>
    </source>
</evidence>
<gene>
    <name evidence="4" type="ORF">GTW20_22015</name>
</gene>
<dbReference type="PANTHER" id="PTHR13847">
    <property type="entry name" value="SARCOSINE DEHYDROGENASE-RELATED"/>
    <property type="match status" value="1"/>
</dbReference>
<evidence type="ECO:0000256" key="2">
    <source>
        <dbReference type="SAM" id="MobiDB-lite"/>
    </source>
</evidence>
<sequence>MRTVIVVGAGVIGASVALHTALNGMRTLVLDGGAEPCTGASAASFSRATAFGKEPEPYFELNHAGLEELHGLRAQGAPGFHPCPSLVWAAGPDRTAAQVETARARGYAAAHVSAHRVPVPGVEPADPPESVAHLPEEGWVDLPRLSAWSLDRARSRGARILLSCPVARLLTDDGSVTGVELADGRRLSADVVVNAAGPGAEKIAADVGGPLSLAPTLGLLADLPLPGGLGAMVLAPGVSIRPHGPESVRVRSEQVDGRLGASAPTGHEHDRLLAELIERAAAVVPALSGARALSTRVGVRAFPSDGRSSVGTLSGVPGYYEVVTHSGATVGPLLGRLAAEEIGTGRRPPMLAPYAPDRFRIPPRAEQPATTAHQ</sequence>
<dbReference type="InterPro" id="IPR036188">
    <property type="entry name" value="FAD/NAD-bd_sf"/>
</dbReference>
<feature type="region of interest" description="Disordered" evidence="2">
    <location>
        <begin position="346"/>
        <end position="374"/>
    </location>
</feature>
<organism evidence="4 5">
    <name type="scientific">Nocardiopsis alba</name>
    <dbReference type="NCBI Taxonomy" id="53437"/>
    <lineage>
        <taxon>Bacteria</taxon>
        <taxon>Bacillati</taxon>
        <taxon>Actinomycetota</taxon>
        <taxon>Actinomycetes</taxon>
        <taxon>Streptosporangiales</taxon>
        <taxon>Nocardiopsidaceae</taxon>
        <taxon>Nocardiopsis</taxon>
    </lineage>
</organism>
<dbReference type="InterPro" id="IPR006076">
    <property type="entry name" value="FAD-dep_OxRdtase"/>
</dbReference>
<dbReference type="Gene3D" id="3.50.50.60">
    <property type="entry name" value="FAD/NAD(P)-binding domain"/>
    <property type="match status" value="1"/>
</dbReference>
<dbReference type="GO" id="GO:0016491">
    <property type="term" value="F:oxidoreductase activity"/>
    <property type="evidence" value="ECO:0007669"/>
    <property type="project" value="UniProtKB-KW"/>
</dbReference>
<dbReference type="PANTHER" id="PTHR13847:SF289">
    <property type="entry name" value="GLYCINE OXIDASE"/>
    <property type="match status" value="1"/>
</dbReference>